<reference evidence="2" key="2">
    <citation type="journal article" date="2018" name="Mol. Plant Microbe Interact.">
        <title>Genome sequence resources for the wheat stripe rust pathogen (Puccinia striiformis f. sp. tritici) and the barley stripe rust pathogen (Puccinia striiformis f. sp. hordei).</title>
        <authorList>
            <person name="Xia C."/>
            <person name="Wang M."/>
            <person name="Yin C."/>
            <person name="Cornejo O.E."/>
            <person name="Hulbert S.H."/>
            <person name="Chen X."/>
        </authorList>
    </citation>
    <scope>NUCLEOTIDE SEQUENCE [LARGE SCALE GENOMIC DNA]</scope>
    <source>
        <strain evidence="2">93-210</strain>
    </source>
</reference>
<organism evidence="1 2">
    <name type="scientific">Puccinia striiformis f. sp. tritici</name>
    <dbReference type="NCBI Taxonomy" id="168172"/>
    <lineage>
        <taxon>Eukaryota</taxon>
        <taxon>Fungi</taxon>
        <taxon>Dikarya</taxon>
        <taxon>Basidiomycota</taxon>
        <taxon>Pucciniomycotina</taxon>
        <taxon>Pucciniomycetes</taxon>
        <taxon>Pucciniales</taxon>
        <taxon>Pucciniaceae</taxon>
        <taxon>Puccinia</taxon>
    </lineage>
</organism>
<dbReference type="Proteomes" id="UP001060170">
    <property type="component" value="Chromosome 17"/>
</dbReference>
<reference evidence="1 2" key="3">
    <citation type="journal article" date="2022" name="Microbiol. Spectr.">
        <title>Folding features and dynamics of 3D genome architecture in plant fungal pathogens.</title>
        <authorList>
            <person name="Xia C."/>
        </authorList>
    </citation>
    <scope>NUCLEOTIDE SEQUENCE [LARGE SCALE GENOMIC DNA]</scope>
    <source>
        <strain evidence="1 2">93-210</strain>
    </source>
</reference>
<keyword evidence="2" id="KW-1185">Reference proteome</keyword>
<dbReference type="EMBL" id="CM045881">
    <property type="protein sequence ID" value="KAI7936779.1"/>
    <property type="molecule type" value="Genomic_DNA"/>
</dbReference>
<sequence>MAFSARPVNQQAGRRIAIGDQSSEKSQSIEAAKYKQFGNQLDELEKCFELSNDQIKKQFELLLNQTSEGLLKLKPAHKALQRQIDAFERSQVPFSNELSSIPSQTLQIVQKETSLAIQKTHLELDKIISKLKNDVHSNRASIDQLQGSQDDFQKFQGTISKNLDEVKDS</sequence>
<comment type="caution">
    <text evidence="1">The sequence shown here is derived from an EMBL/GenBank/DDBJ whole genome shotgun (WGS) entry which is preliminary data.</text>
</comment>
<proteinExistence type="predicted"/>
<evidence type="ECO:0000313" key="1">
    <source>
        <dbReference type="EMBL" id="KAI7936779.1"/>
    </source>
</evidence>
<protein>
    <submittedName>
        <fullName evidence="1">Uncharacterized protein</fullName>
    </submittedName>
</protein>
<gene>
    <name evidence="1" type="ORF">MJO28_015678</name>
</gene>
<evidence type="ECO:0000313" key="2">
    <source>
        <dbReference type="Proteomes" id="UP001060170"/>
    </source>
</evidence>
<accession>A0ACC0DR27</accession>
<reference evidence="2" key="1">
    <citation type="journal article" date="2018" name="BMC Genomics">
        <title>Genomic insights into host adaptation between the wheat stripe rust pathogen (Puccinia striiformis f. sp. tritici) and the barley stripe rust pathogen (Puccinia striiformis f. sp. hordei).</title>
        <authorList>
            <person name="Xia C."/>
            <person name="Wang M."/>
            <person name="Yin C."/>
            <person name="Cornejo O.E."/>
            <person name="Hulbert S.H."/>
            <person name="Chen X."/>
        </authorList>
    </citation>
    <scope>NUCLEOTIDE SEQUENCE [LARGE SCALE GENOMIC DNA]</scope>
    <source>
        <strain evidence="2">93-210</strain>
    </source>
</reference>
<name>A0ACC0DR27_9BASI</name>